<dbReference type="KEGG" id="och:CES85_3026"/>
<organism evidence="1 2">
    <name type="scientific">Ochrobactrum quorumnocens</name>
    <dbReference type="NCBI Taxonomy" id="271865"/>
    <lineage>
        <taxon>Bacteria</taxon>
        <taxon>Pseudomonadati</taxon>
        <taxon>Pseudomonadota</taxon>
        <taxon>Alphaproteobacteria</taxon>
        <taxon>Hyphomicrobiales</taxon>
        <taxon>Brucellaceae</taxon>
        <taxon>Brucella/Ochrobactrum group</taxon>
        <taxon>Ochrobactrum</taxon>
    </lineage>
</organism>
<gene>
    <name evidence="1" type="ORF">CES85_3026</name>
</gene>
<dbReference type="AlphaFoldDB" id="A0A248UNP4"/>
<dbReference type="EMBL" id="CP022605">
    <property type="protein sequence ID" value="ASV88246.1"/>
    <property type="molecule type" value="Genomic_DNA"/>
</dbReference>
<dbReference type="Proteomes" id="UP000215256">
    <property type="component" value="Plasmid unnamed1"/>
</dbReference>
<name>A0A248UNP4_9HYPH</name>
<reference evidence="1 2" key="1">
    <citation type="submission" date="2017-07" db="EMBL/GenBank/DDBJ databases">
        <title>Phylogenetic study on the rhizospheric bacterium Ochrobactrum sp. A44.</title>
        <authorList>
            <person name="Krzyzanowska D.M."/>
            <person name="Ossowicki A."/>
            <person name="Rajewska M."/>
            <person name="Maciag T."/>
            <person name="Kaczynski Z."/>
            <person name="Czerwicka M."/>
            <person name="Jafra S."/>
        </authorList>
    </citation>
    <scope>NUCLEOTIDE SEQUENCE [LARGE SCALE GENOMIC DNA]</scope>
    <source>
        <strain evidence="1 2">A44</strain>
        <plasmid evidence="1 2">unnamed1</plasmid>
    </source>
</reference>
<proteinExistence type="predicted"/>
<accession>A0A248UNP4</accession>
<protein>
    <submittedName>
        <fullName evidence="1">Uncharacterized protein</fullName>
    </submittedName>
</protein>
<geneLocation type="plasmid" evidence="1 2">
    <name>unnamed1</name>
</geneLocation>
<sequence>MMKMAEPMRWLGISKAIWDAVIVALMEEGCSLEKGGGFDHSKASL</sequence>
<evidence type="ECO:0000313" key="2">
    <source>
        <dbReference type="Proteomes" id="UP000215256"/>
    </source>
</evidence>
<keyword evidence="1" id="KW-0614">Plasmid</keyword>
<evidence type="ECO:0000313" key="1">
    <source>
        <dbReference type="EMBL" id="ASV88246.1"/>
    </source>
</evidence>